<feature type="domain" description="J" evidence="2">
    <location>
        <begin position="6"/>
        <end position="70"/>
    </location>
</feature>
<organism evidence="3">
    <name type="scientific">Salvia splendens</name>
    <name type="common">Scarlet sage</name>
    <dbReference type="NCBI Taxonomy" id="180675"/>
    <lineage>
        <taxon>Eukaryota</taxon>
        <taxon>Viridiplantae</taxon>
        <taxon>Streptophyta</taxon>
        <taxon>Embryophyta</taxon>
        <taxon>Tracheophyta</taxon>
        <taxon>Spermatophyta</taxon>
        <taxon>Magnoliopsida</taxon>
        <taxon>eudicotyledons</taxon>
        <taxon>Gunneridae</taxon>
        <taxon>Pentapetalae</taxon>
        <taxon>asterids</taxon>
        <taxon>lamiids</taxon>
        <taxon>Lamiales</taxon>
        <taxon>Lamiaceae</taxon>
        <taxon>Nepetoideae</taxon>
        <taxon>Mentheae</taxon>
        <taxon>Salviinae</taxon>
        <taxon>Salvia</taxon>
        <taxon>Salvia subgen. Calosphace</taxon>
        <taxon>core Calosphace</taxon>
    </lineage>
</organism>
<dbReference type="AlphaFoldDB" id="A0A8X8YW13"/>
<evidence type="ECO:0000256" key="1">
    <source>
        <dbReference type="SAM" id="MobiDB-lite"/>
    </source>
</evidence>
<dbReference type="CDD" id="cd06257">
    <property type="entry name" value="DnaJ"/>
    <property type="match status" value="1"/>
</dbReference>
<name>A0A8X8YW13_SALSN</name>
<accession>A0A8X8YW13</accession>
<feature type="region of interest" description="Disordered" evidence="1">
    <location>
        <begin position="108"/>
        <end position="129"/>
    </location>
</feature>
<dbReference type="PRINTS" id="PR00625">
    <property type="entry name" value="JDOMAIN"/>
</dbReference>
<dbReference type="EMBL" id="PNBA02000989">
    <property type="protein sequence ID" value="KAG6382637.1"/>
    <property type="molecule type" value="Genomic_DNA"/>
</dbReference>
<comment type="caution">
    <text evidence="3">The sequence shown here is derived from an EMBL/GenBank/DDBJ whole genome shotgun (WGS) entry which is preliminary data.</text>
</comment>
<dbReference type="InterPro" id="IPR036869">
    <property type="entry name" value="J_dom_sf"/>
</dbReference>
<dbReference type="PANTHER" id="PTHR24074">
    <property type="entry name" value="CO-CHAPERONE PROTEIN DJLA"/>
    <property type="match status" value="1"/>
</dbReference>
<dbReference type="Gene3D" id="1.10.287.110">
    <property type="entry name" value="DnaJ domain"/>
    <property type="match status" value="1"/>
</dbReference>
<dbReference type="Proteomes" id="UP000298416">
    <property type="component" value="Unassembled WGS sequence"/>
</dbReference>
<protein>
    <recommendedName>
        <fullName evidence="2">J domain-containing protein</fullName>
    </recommendedName>
</protein>
<dbReference type="Pfam" id="PF00226">
    <property type="entry name" value="DnaJ"/>
    <property type="match status" value="1"/>
</dbReference>
<reference evidence="3" key="2">
    <citation type="submission" date="2020-08" db="EMBL/GenBank/DDBJ databases">
        <title>Plant Genome Project.</title>
        <authorList>
            <person name="Zhang R.-G."/>
        </authorList>
    </citation>
    <scope>NUCLEOTIDE SEQUENCE</scope>
    <source>
        <strain evidence="3">Huo1</strain>
        <tissue evidence="3">Leaf</tissue>
    </source>
</reference>
<gene>
    <name evidence="3" type="ORF">SASPL_157689</name>
</gene>
<dbReference type="InterPro" id="IPR050817">
    <property type="entry name" value="DjlA_DnaK_co-chaperone"/>
</dbReference>
<feature type="region of interest" description="Disordered" evidence="1">
    <location>
        <begin position="531"/>
        <end position="572"/>
    </location>
</feature>
<keyword evidence="4" id="KW-1185">Reference proteome</keyword>
<dbReference type="SMART" id="SM00271">
    <property type="entry name" value="DnaJ"/>
    <property type="match status" value="1"/>
</dbReference>
<reference evidence="3" key="1">
    <citation type="submission" date="2018-01" db="EMBL/GenBank/DDBJ databases">
        <authorList>
            <person name="Mao J.F."/>
        </authorList>
    </citation>
    <scope>NUCLEOTIDE SEQUENCE</scope>
    <source>
        <strain evidence="3">Huo1</strain>
        <tissue evidence="3">Leaf</tissue>
    </source>
</reference>
<feature type="region of interest" description="Disordered" evidence="1">
    <location>
        <begin position="61"/>
        <end position="90"/>
    </location>
</feature>
<evidence type="ECO:0000313" key="3">
    <source>
        <dbReference type="EMBL" id="KAG6382637.1"/>
    </source>
</evidence>
<sequence length="762" mass="83135">MSDTADPYVVLDIDRGADAEQIRQAFRRLIARAHPDRSRDANAADAAAAIISAYRTLSDPERRRMVDRTHHSRPVPPGAERRQTPRSRWSAVSWHPTFGRIIATGAMTRRSQPSRCRSRAGRSGRSTDRCLPAVGARRVENAVGAEGHGLVRIAVEQCAGGHEQIVIAEAGDHVTAQVQASALSCSRTRAPAAMLKLSLVTSPSMTFAAPKGAHSFQVNAASFTGRSAAGPGRRCGGLVRIDVEHAVRAPNWMSPSPLPSKIARVLIIEFVRTPAEEACRRRTLPFSDHGKAFAPWRQSKKGAVRGRRPERPDGLRWWMSVSVLRKIHNRSSMLPWIVARQTWFYNYVRCGTAQAWQKCLKSGPTRLKSNYSPASHEAGRGRPSTVPGMRTAIDAMRSTCRPAAIQSPIAARMAPLAWGRSDLRARRTPGHDQQYPVAPQDRAGQFLIQPCMGRCQRMAVQVDRRIGADHSPRQLPVPAGIRASRPASARTGPALATGTGSAREGFGLGAPWFSSATSGADRPRAVQRLYRRDDPRPQRRLARIKASAGHSRSVRRSRSAAAAKPYRARSCRRDRPRLVARPPEGIEAVGTLDRAAGILRHPQARRIGRPIAPSGPGPVSSRKNTKLLFSRITARPCSGLRAQPCHQPLHRRLIRPDQPAVAHQLADAGIVAAILPGIADAHHATIGQSQPPRSLHLQEEHLDRIGRPCDFEATPGQRAVLDRGPIIIGNELRTLDPAAHPLALQIGRKQPEIGLDQIAGTP</sequence>
<dbReference type="InterPro" id="IPR001623">
    <property type="entry name" value="DnaJ_domain"/>
</dbReference>
<evidence type="ECO:0000313" key="4">
    <source>
        <dbReference type="Proteomes" id="UP000298416"/>
    </source>
</evidence>
<proteinExistence type="predicted"/>
<dbReference type="PROSITE" id="PS50076">
    <property type="entry name" value="DNAJ_2"/>
    <property type="match status" value="1"/>
</dbReference>
<dbReference type="SUPFAM" id="SSF46565">
    <property type="entry name" value="Chaperone J-domain"/>
    <property type="match status" value="1"/>
</dbReference>
<evidence type="ECO:0000259" key="2">
    <source>
        <dbReference type="PROSITE" id="PS50076"/>
    </source>
</evidence>